<dbReference type="EMBL" id="LNFO01002785">
    <property type="protein sequence ID" value="KUF84679.1"/>
    <property type="molecule type" value="Genomic_DNA"/>
</dbReference>
<dbReference type="GO" id="GO:0016887">
    <property type="term" value="F:ATP hydrolysis activity"/>
    <property type="evidence" value="ECO:0007669"/>
    <property type="project" value="InterPro"/>
</dbReference>
<dbReference type="InterPro" id="IPR003593">
    <property type="entry name" value="AAA+_ATPase"/>
</dbReference>
<dbReference type="InterPro" id="IPR013581">
    <property type="entry name" value="PDR_assoc"/>
</dbReference>
<dbReference type="GO" id="GO:0140359">
    <property type="term" value="F:ABC-type transporter activity"/>
    <property type="evidence" value="ECO:0007669"/>
    <property type="project" value="InterPro"/>
</dbReference>
<feature type="transmembrane region" description="Helical" evidence="10">
    <location>
        <begin position="1033"/>
        <end position="1051"/>
    </location>
</feature>
<feature type="transmembrane region" description="Helical" evidence="10">
    <location>
        <begin position="504"/>
        <end position="522"/>
    </location>
</feature>
<evidence type="ECO:0000256" key="6">
    <source>
        <dbReference type="ARBA" id="ARBA00022741"/>
    </source>
</evidence>
<feature type="transmembrane region" description="Helical" evidence="10">
    <location>
        <begin position="421"/>
        <end position="444"/>
    </location>
</feature>
<dbReference type="Pfam" id="PF00005">
    <property type="entry name" value="ABC_tran"/>
    <property type="match status" value="2"/>
</dbReference>
<evidence type="ECO:0000259" key="11">
    <source>
        <dbReference type="PROSITE" id="PS50893"/>
    </source>
</evidence>
<feature type="transmembrane region" description="Helical" evidence="10">
    <location>
        <begin position="388"/>
        <end position="409"/>
    </location>
</feature>
<dbReference type="Pfam" id="PF01061">
    <property type="entry name" value="ABC2_membrane"/>
    <property type="match status" value="2"/>
</dbReference>
<keyword evidence="3" id="KW-0813">Transport</keyword>
<feature type="transmembrane region" description="Helical" evidence="10">
    <location>
        <begin position="1173"/>
        <end position="1191"/>
    </location>
</feature>
<keyword evidence="5" id="KW-0677">Repeat</keyword>
<dbReference type="PROSITE" id="PS50893">
    <property type="entry name" value="ABC_TRANSPORTER_2"/>
    <property type="match status" value="2"/>
</dbReference>
<dbReference type="OrthoDB" id="66620at2759"/>
<evidence type="ECO:0000256" key="3">
    <source>
        <dbReference type="ARBA" id="ARBA00022448"/>
    </source>
</evidence>
<evidence type="ECO:0000313" key="13">
    <source>
        <dbReference type="Proteomes" id="UP000052943"/>
    </source>
</evidence>
<dbReference type="InterPro" id="IPR034003">
    <property type="entry name" value="ABCG_PDR_2"/>
</dbReference>
<evidence type="ECO:0000256" key="5">
    <source>
        <dbReference type="ARBA" id="ARBA00022737"/>
    </source>
</evidence>
<comment type="subcellular location">
    <subcellularLocation>
        <location evidence="1">Membrane</location>
        <topology evidence="1">Multi-pass membrane protein</topology>
    </subcellularLocation>
</comment>
<keyword evidence="7" id="KW-0067">ATP-binding</keyword>
<dbReference type="CDD" id="cd03232">
    <property type="entry name" value="ABCG_PDR_domain2"/>
    <property type="match status" value="1"/>
</dbReference>
<evidence type="ECO:0000256" key="9">
    <source>
        <dbReference type="ARBA" id="ARBA00023136"/>
    </source>
</evidence>
<keyword evidence="6" id="KW-0547">Nucleotide-binding</keyword>
<feature type="domain" description="ABC transporter" evidence="11">
    <location>
        <begin position="700"/>
        <end position="942"/>
    </location>
</feature>
<evidence type="ECO:0000256" key="10">
    <source>
        <dbReference type="SAM" id="Phobius"/>
    </source>
</evidence>
<feature type="transmembrane region" description="Helical" evidence="10">
    <location>
        <begin position="456"/>
        <end position="473"/>
    </location>
</feature>
<evidence type="ECO:0000256" key="2">
    <source>
        <dbReference type="ARBA" id="ARBA00006012"/>
    </source>
</evidence>
<dbReference type="FunFam" id="3.40.50.300:FF:000289">
    <property type="entry name" value="ABC transporter G family member 31"/>
    <property type="match status" value="1"/>
</dbReference>
<dbReference type="InterPro" id="IPR003439">
    <property type="entry name" value="ABC_transporter-like_ATP-bd"/>
</dbReference>
<dbReference type="InterPro" id="IPR043926">
    <property type="entry name" value="ABCG_dom"/>
</dbReference>
<feature type="transmembrane region" description="Helical" evidence="10">
    <location>
        <begin position="1144"/>
        <end position="1166"/>
    </location>
</feature>
<evidence type="ECO:0000256" key="4">
    <source>
        <dbReference type="ARBA" id="ARBA00022692"/>
    </source>
</evidence>
<feature type="transmembrane region" description="Helical" evidence="10">
    <location>
        <begin position="1063"/>
        <end position="1084"/>
    </location>
</feature>
<feature type="domain" description="ABC transporter" evidence="11">
    <location>
        <begin position="44"/>
        <end position="294"/>
    </location>
</feature>
<comment type="similarity">
    <text evidence="2">Belongs to the ABC transporter superfamily. ABCG family. PDR (TC 3.A.1.205) subfamily.</text>
</comment>
<dbReference type="PANTHER" id="PTHR19241">
    <property type="entry name" value="ATP-BINDING CASSETTE TRANSPORTER"/>
    <property type="match status" value="1"/>
</dbReference>
<evidence type="ECO:0000256" key="7">
    <source>
        <dbReference type="ARBA" id="ARBA00022840"/>
    </source>
</evidence>
<keyword evidence="4 10" id="KW-0812">Transmembrane</keyword>
<dbReference type="Pfam" id="PF08370">
    <property type="entry name" value="PDR_assoc"/>
    <property type="match status" value="1"/>
</dbReference>
<proteinExistence type="inferred from homology"/>
<keyword evidence="9 10" id="KW-0472">Membrane</keyword>
<dbReference type="Pfam" id="PF19055">
    <property type="entry name" value="ABC2_membrane_7"/>
    <property type="match status" value="1"/>
</dbReference>
<sequence>MEDVLGELHPRMEIRFERLSVSADIIVKDETQLKAELPTLSNVIKTEVMRMTASKRVVTKQILRSMSGVLRPGTMTLVLGQPGSGKSALMKILSGRFPVKSNITVEGQVTYNDSPQLELRAKLPQFVSYVDQRDRHYPTLTVKETLQFAYECSGEELSKRDMAGILDTSRAIQQLGLENCQNTVLGDTMLRGVSGGERKRVTTGEMTFGSKPVLMMDEISTGLDSAATFDIVSSQQKLAKSFGKTVVISLLQPSPEVFELFDDVLLLNDGYVLYHGPRSQVMNYFEGLGFKRPPSRDVADFLMDLGTVKQHQYEVEVAPRKPSEFAGHFERSFIYAHMLDTLRAPLNSSLLEGSKEYIATIPEFNQGFWSNTSTLIKRQLKVFSRDRTLISSRVFMSFLLGLLNASSFFQFDEVDAQLVMGIAYVVVGFVMIGQSAQVPAFVAIRDVFKKQRRANFFRTSAFVLATSTSQIPLAVIETLIFGSIMYWMCGFVSTVQGFVVFELVLFLSSMVFGAWFFFLAVVCPDLNVANAIAMLSDLLFTIYSGFAITKGEIPSYLLWIYWISPLTWGIRAVAVNQYTNSSFDVCIYRDVDYCEKYDMTMGAYSLSSFDVQTERYWLWLGIFVLIAIYVVFMIMTWIVLEYYCYENAPNATLEAENKVTVDNLVQAKQGYNLIETPRSADVRVEVDESAKRPQLIPVTLAFKDLWYSVPGPENAKASINLLKGISGFALPGTITALMGSSGAGKTTLMDVIAGRKTGGTIRGEVLLNGYPATELAIRRATGYCEQVDIHSDASTFREALTFSAFLRQDAAVSDIEKYNTVNECLDLLDLHSIADQIIRNSSAEQMKRLTIGVELAAQPSVLFLDEPTSGLDARSAKLIMDGVRKVADTGRTVICTIHQPSAEVFCVFDRLLLLKRGGETVFFGDLGENASTLIDYFETIDGVPKLAKDYNPATWMLEVIGAGVGKCDDKFDFVSCFKNSEHFYLLQDYFSVSKSSLQPLTFTRKRAASNVTQAKFLLNRFFDLYWQTPSYNLTRFIVSIIIGVAFGITFIDAEYSSYQGINSGLGTAYMTTSFITYITFNAVLPITYRERASYYRERSSEMYNAFWYFMGSTIVEIPYCFGASFIFLVIYFPLVRFSGVVEFFSYWLNLSMLVLVQAYFGQLLAYSLPSIEVASVFTVLIGSICTLFTGFNPPASSIPQGYQWLHHFVPHKRTFASLSAIVFSDCAKIGCQEISNAPPSLAAGTTVREYLDGVFEVKHSDIWCNFAVVVVWAVGLRLLALVALRYINYHKR</sequence>
<feature type="transmembrane region" description="Helical" evidence="10">
    <location>
        <begin position="1266"/>
        <end position="1287"/>
    </location>
</feature>
<evidence type="ECO:0000256" key="8">
    <source>
        <dbReference type="ARBA" id="ARBA00022989"/>
    </source>
</evidence>
<dbReference type="Gene3D" id="3.40.50.300">
    <property type="entry name" value="P-loop containing nucleotide triphosphate hydrolases"/>
    <property type="match status" value="2"/>
</dbReference>
<evidence type="ECO:0000313" key="12">
    <source>
        <dbReference type="EMBL" id="KUF84679.1"/>
    </source>
</evidence>
<dbReference type="SUPFAM" id="SSF52540">
    <property type="entry name" value="P-loop containing nucleoside triphosphate hydrolases"/>
    <property type="match status" value="2"/>
</dbReference>
<accession>A0A0W8CKH8</accession>
<dbReference type="InterPro" id="IPR013525">
    <property type="entry name" value="ABC2_TM"/>
</dbReference>
<feature type="transmembrane region" description="Helical" evidence="10">
    <location>
        <begin position="616"/>
        <end position="640"/>
    </location>
</feature>
<comment type="caution">
    <text evidence="12">The sequence shown here is derived from an EMBL/GenBank/DDBJ whole genome shotgun (WGS) entry which is preliminary data.</text>
</comment>
<protein>
    <submittedName>
        <fullName evidence="12">ABC transporter G family member 31</fullName>
    </submittedName>
</protein>
<organism evidence="12 13">
    <name type="scientific">Phytophthora nicotianae</name>
    <name type="common">Potato buckeye rot agent</name>
    <name type="synonym">Phytophthora parasitica</name>
    <dbReference type="NCBI Taxonomy" id="4792"/>
    <lineage>
        <taxon>Eukaryota</taxon>
        <taxon>Sar</taxon>
        <taxon>Stramenopiles</taxon>
        <taxon>Oomycota</taxon>
        <taxon>Peronosporomycetes</taxon>
        <taxon>Peronosporales</taxon>
        <taxon>Peronosporaceae</taxon>
        <taxon>Phytophthora</taxon>
    </lineage>
</organism>
<dbReference type="GO" id="GO:0016020">
    <property type="term" value="C:membrane"/>
    <property type="evidence" value="ECO:0007669"/>
    <property type="project" value="UniProtKB-SubCell"/>
</dbReference>
<dbReference type="Proteomes" id="UP000052943">
    <property type="component" value="Unassembled WGS sequence"/>
</dbReference>
<reference evidence="12 13" key="1">
    <citation type="submission" date="2015-11" db="EMBL/GenBank/DDBJ databases">
        <title>Genomes and virulence difference between two physiological races of Phytophthora nicotianae.</title>
        <authorList>
            <person name="Liu H."/>
            <person name="Ma X."/>
            <person name="Yu H."/>
            <person name="Fang D."/>
            <person name="Li Y."/>
            <person name="Wang X."/>
            <person name="Wang W."/>
            <person name="Dong Y."/>
            <person name="Xiao B."/>
        </authorList>
    </citation>
    <scope>NUCLEOTIDE SEQUENCE [LARGE SCALE GENOMIC DNA]</scope>
    <source>
        <strain evidence="13">race 0</strain>
    </source>
</reference>
<dbReference type="InterPro" id="IPR027417">
    <property type="entry name" value="P-loop_NTPase"/>
</dbReference>
<keyword evidence="8 10" id="KW-1133">Transmembrane helix</keyword>
<name>A0A0W8CKH8_PHYNI</name>
<gene>
    <name evidence="12" type="ORF">AM587_10007605</name>
</gene>
<feature type="transmembrane region" description="Helical" evidence="10">
    <location>
        <begin position="528"/>
        <end position="549"/>
    </location>
</feature>
<evidence type="ECO:0000256" key="1">
    <source>
        <dbReference type="ARBA" id="ARBA00004141"/>
    </source>
</evidence>
<dbReference type="SMART" id="SM00382">
    <property type="entry name" value="AAA"/>
    <property type="match status" value="2"/>
</dbReference>
<feature type="transmembrane region" description="Helical" evidence="10">
    <location>
        <begin position="1105"/>
        <end position="1132"/>
    </location>
</feature>
<dbReference type="GO" id="GO:0005524">
    <property type="term" value="F:ATP binding"/>
    <property type="evidence" value="ECO:0007669"/>
    <property type="project" value="UniProtKB-KW"/>
</dbReference>